<dbReference type="Proteomes" id="UP000252107">
    <property type="component" value="Unassembled WGS sequence"/>
</dbReference>
<keyword evidence="2" id="KW-1185">Reference proteome</keyword>
<proteinExistence type="predicted"/>
<evidence type="ECO:0008006" key="3">
    <source>
        <dbReference type="Google" id="ProtNLM"/>
    </source>
</evidence>
<comment type="caution">
    <text evidence="1">The sequence shown here is derived from an EMBL/GenBank/DDBJ whole genome shotgun (WGS) entry which is preliminary data.</text>
</comment>
<name>A0A367QBB2_9NOSO</name>
<evidence type="ECO:0000313" key="2">
    <source>
        <dbReference type="Proteomes" id="UP000252107"/>
    </source>
</evidence>
<accession>A0A367QBB2</accession>
<gene>
    <name evidence="1" type="ORF">A6770_31295</name>
</gene>
<dbReference type="EMBL" id="LXQD01000335">
    <property type="protein sequence ID" value="RCJ20594.1"/>
    <property type="molecule type" value="Genomic_DNA"/>
</dbReference>
<evidence type="ECO:0000313" key="1">
    <source>
        <dbReference type="EMBL" id="RCJ20594.1"/>
    </source>
</evidence>
<organism evidence="1 2">
    <name type="scientific">Nostoc minutum NIES-26</name>
    <dbReference type="NCBI Taxonomy" id="1844469"/>
    <lineage>
        <taxon>Bacteria</taxon>
        <taxon>Bacillati</taxon>
        <taxon>Cyanobacteriota</taxon>
        <taxon>Cyanophyceae</taxon>
        <taxon>Nostocales</taxon>
        <taxon>Nostocaceae</taxon>
        <taxon>Nostoc</taxon>
    </lineage>
</organism>
<protein>
    <recommendedName>
        <fullName evidence="3">DUF4384 domain-containing protein</fullName>
    </recommendedName>
</protein>
<reference evidence="1" key="1">
    <citation type="submission" date="2016-04" db="EMBL/GenBank/DDBJ databases">
        <authorList>
            <person name="Tabuchi Yagui T.R."/>
        </authorList>
    </citation>
    <scope>NUCLEOTIDE SEQUENCE [LARGE SCALE GENOMIC DNA]</scope>
    <source>
        <strain evidence="1">NIES-26</strain>
    </source>
</reference>
<dbReference type="AlphaFoldDB" id="A0A367QBB2"/>
<sequence length="308" mass="36460">MLFLEKEYLECISKQIFPGNVRPEFQYWTFIQRFDPNNYYFKSIDIAKGLVQMKQDIDENYVSGINQHIKEVIKKLDRVFRDELAQDGITEEQLGLGQKRDPGRYSADMKSPWQIAYEWLWEIKYSRWLQDYIWNNWKQRAQTNIEWIQFCDRPAGYASKGMKIPQALPKETIPINTPLSLKINFERPGSYLILFNRGQDKQGNTTKYLVTPSQAFAPSYQLLEKTILIPQQDAILYEDGIEFDTEGKEEYIGIVIDNPLNLPWLNPDPDNPALEWQGKHLKEVWEQLRAQDNWRVFYRDFNVVSANI</sequence>